<accession>X1IZG6</accession>
<gene>
    <name evidence="1" type="ORF">S03H2_50083</name>
</gene>
<name>X1IZG6_9ZZZZ</name>
<evidence type="ECO:0000313" key="1">
    <source>
        <dbReference type="EMBL" id="GAH62943.1"/>
    </source>
</evidence>
<sequence>MGVLINRQRISEKEILATFSKLMAVLQYSSMICSSEDITSSQIMHDASREEERIDVEFIKFDSSVFAETQDQPSEAKISEHFEKYKEFFAGDVSEKNLYGFGYKLPDRAQLEYIAVKLDDISATVTPPTQEETEEYYEKYREEFPEMVPSDPNDMNSPLIERTKSYAEVASIISNLLLQKRMNSKANMILQEAKTLTEAGLEDTESQNLTTEQLGQMVGDYNAAADQLSEKHETKVYAGQTGLLSAADIQTDEYLGRLYIEG</sequence>
<protein>
    <submittedName>
        <fullName evidence="1">Uncharacterized protein</fullName>
    </submittedName>
</protein>
<comment type="caution">
    <text evidence="1">The sequence shown here is derived from an EMBL/GenBank/DDBJ whole genome shotgun (WGS) entry which is preliminary data.</text>
</comment>
<reference evidence="1" key="1">
    <citation type="journal article" date="2014" name="Front. Microbiol.">
        <title>High frequency of phylogenetically diverse reductive dehalogenase-homologous genes in deep subseafloor sedimentary metagenomes.</title>
        <authorList>
            <person name="Kawai M."/>
            <person name="Futagami T."/>
            <person name="Toyoda A."/>
            <person name="Takaki Y."/>
            <person name="Nishi S."/>
            <person name="Hori S."/>
            <person name="Arai W."/>
            <person name="Tsubouchi T."/>
            <person name="Morono Y."/>
            <person name="Uchiyama I."/>
            <person name="Ito T."/>
            <person name="Fujiyama A."/>
            <person name="Inagaki F."/>
            <person name="Takami H."/>
        </authorList>
    </citation>
    <scope>NUCLEOTIDE SEQUENCE</scope>
    <source>
        <strain evidence="1">Expedition CK06-06</strain>
    </source>
</reference>
<dbReference type="EMBL" id="BARU01031687">
    <property type="protein sequence ID" value="GAH62943.1"/>
    <property type="molecule type" value="Genomic_DNA"/>
</dbReference>
<organism evidence="1">
    <name type="scientific">marine sediment metagenome</name>
    <dbReference type="NCBI Taxonomy" id="412755"/>
    <lineage>
        <taxon>unclassified sequences</taxon>
        <taxon>metagenomes</taxon>
        <taxon>ecological metagenomes</taxon>
    </lineage>
</organism>
<dbReference type="AlphaFoldDB" id="X1IZG6"/>
<feature type="non-terminal residue" evidence="1">
    <location>
        <position position="262"/>
    </location>
</feature>
<proteinExistence type="predicted"/>